<organism evidence="2 3">
    <name type="scientific">Variovorax paradoxus</name>
    <dbReference type="NCBI Taxonomy" id="34073"/>
    <lineage>
        <taxon>Bacteria</taxon>
        <taxon>Pseudomonadati</taxon>
        <taxon>Pseudomonadota</taxon>
        <taxon>Betaproteobacteria</taxon>
        <taxon>Burkholderiales</taxon>
        <taxon>Comamonadaceae</taxon>
        <taxon>Variovorax</taxon>
    </lineage>
</organism>
<sequence>MTRDRHDNKHAPAAATVIPPAPAPWKLCDIDALLRAGDYAALDQRLDNALAASFHDRGDEERYYGALPDDLAGCTAAGAEGLARLAAWQAANPQSAHAWLCEAHYWYHWAYEYRGSGWASSVTALGWECAHACATRCAVAALRALTLAPTMWTACALLLQSTSAFNEPEWLTQLVRSGRGPGSPLQHDFSLDDAATRDELLVQLARSGLAHDERVACPEAVPAALPSPVQGKKVISGTSYWIHATLHVHPRLFFFMRQCVWFQQPRWGGSHERVRAFIASPACAHLSEVEKDRLRHEIWRDEYQGNAVDKDEDPAEAQQRMAATRQRANEALYPYHRWETLRWLAISHYMLDQHAEALACLREAESHHPIDDDYAMNVAVHVALEQEPDGHWLGQAICNSANAYECNTALILHAYGSLKGAFGFVPNEVTGNAWLAAARERNAGTENWDDLARALWRVPRTKEAFEILELGLAAGDTSCLLTLGIFHAGGEHGTKDLQQAMRCYGQAAEAGNSVAAYKLGYLCHDMAWDNATPVAQRPALQLQAVEAMMKASELGHDDGIEGALMFISSLFDIPVRHRYLDFVREHATNGDAVAMAALSALMGDPNDKGLYNYRESVRWIMGAQAVAPEDEFVVNVTRNTHQDGFLSSTLYKLTRRQIKAHEIPGGDNAMV</sequence>
<evidence type="ECO:0000259" key="1">
    <source>
        <dbReference type="Pfam" id="PF13226"/>
    </source>
</evidence>
<dbReference type="Pfam" id="PF13226">
    <property type="entry name" value="DUF4034"/>
    <property type="match status" value="1"/>
</dbReference>
<proteinExistence type="predicted"/>
<accession>A0A5Q0MFM3</accession>
<dbReference type="Proteomes" id="UP000326780">
    <property type="component" value="Chromosome"/>
</dbReference>
<gene>
    <name evidence="2" type="ORF">GFK26_05585</name>
</gene>
<dbReference type="InterPro" id="IPR011990">
    <property type="entry name" value="TPR-like_helical_dom_sf"/>
</dbReference>
<protein>
    <submittedName>
        <fullName evidence="2">DUF4034 domain-containing protein</fullName>
    </submittedName>
</protein>
<dbReference type="EMBL" id="CP045644">
    <property type="protein sequence ID" value="QFZ87494.1"/>
    <property type="molecule type" value="Genomic_DNA"/>
</dbReference>
<dbReference type="Gene3D" id="1.25.40.10">
    <property type="entry name" value="Tetratricopeptide repeat domain"/>
    <property type="match status" value="1"/>
</dbReference>
<evidence type="ECO:0000313" key="2">
    <source>
        <dbReference type="EMBL" id="QFZ87494.1"/>
    </source>
</evidence>
<name>A0A5Q0MFM3_VARPD</name>
<dbReference type="InterPro" id="IPR025115">
    <property type="entry name" value="DUF4034"/>
</dbReference>
<feature type="domain" description="DUF4034" evidence="1">
    <location>
        <begin position="27"/>
        <end position="300"/>
    </location>
</feature>
<dbReference type="SUPFAM" id="SSF81901">
    <property type="entry name" value="HCP-like"/>
    <property type="match status" value="1"/>
</dbReference>
<reference evidence="2 3" key="1">
    <citation type="submission" date="2019-10" db="EMBL/GenBank/DDBJ databases">
        <title>Complete genome sequence of Variovorax paradoxus 5C-2.</title>
        <authorList>
            <person name="Gogoleva N.E."/>
            <person name="Balkin A.S."/>
        </authorList>
    </citation>
    <scope>NUCLEOTIDE SEQUENCE [LARGE SCALE GENOMIC DNA]</scope>
    <source>
        <strain evidence="2 3">5C-2</strain>
    </source>
</reference>
<evidence type="ECO:0000313" key="3">
    <source>
        <dbReference type="Proteomes" id="UP000326780"/>
    </source>
</evidence>
<dbReference type="AlphaFoldDB" id="A0A5Q0MFM3"/>